<feature type="compositionally biased region" description="Acidic residues" evidence="1">
    <location>
        <begin position="20"/>
        <end position="30"/>
    </location>
</feature>
<dbReference type="Proteomes" id="UP001230188">
    <property type="component" value="Unassembled WGS sequence"/>
</dbReference>
<dbReference type="Pfam" id="PF07818">
    <property type="entry name" value="HCNGP"/>
    <property type="match status" value="1"/>
</dbReference>
<comment type="caution">
    <text evidence="2">The sequence shown here is derived from an EMBL/GenBank/DDBJ whole genome shotgun (WGS) entry which is preliminary data.</text>
</comment>
<accession>A0AAD7XQM9</accession>
<evidence type="ECO:0000313" key="3">
    <source>
        <dbReference type="Proteomes" id="UP001230188"/>
    </source>
</evidence>
<proteinExistence type="predicted"/>
<feature type="region of interest" description="Disordered" evidence="1">
    <location>
        <begin position="1"/>
        <end position="59"/>
    </location>
</feature>
<organism evidence="2 3">
    <name type="scientific">Chrysophaeum taylorii</name>
    <dbReference type="NCBI Taxonomy" id="2483200"/>
    <lineage>
        <taxon>Eukaryota</taxon>
        <taxon>Sar</taxon>
        <taxon>Stramenopiles</taxon>
        <taxon>Ochrophyta</taxon>
        <taxon>Pelagophyceae</taxon>
        <taxon>Pelagomonadales</taxon>
        <taxon>Pelagomonadaceae</taxon>
        <taxon>Chrysophaeum</taxon>
    </lineage>
</organism>
<reference evidence="2" key="1">
    <citation type="submission" date="2023-01" db="EMBL/GenBank/DDBJ databases">
        <title>Metagenome sequencing of chrysophaentin producing Chrysophaeum taylorii.</title>
        <authorList>
            <person name="Davison J."/>
            <person name="Bewley C."/>
        </authorList>
    </citation>
    <scope>NUCLEOTIDE SEQUENCE</scope>
    <source>
        <strain evidence="2">NIES-1699</strain>
    </source>
</reference>
<gene>
    <name evidence="2" type="ORF">CTAYLR_006487</name>
</gene>
<dbReference type="PANTHER" id="PTHR13464">
    <property type="entry name" value="TRANSCRIPTIONAL REGULATOR PROTEIN HCNGP"/>
    <property type="match status" value="1"/>
</dbReference>
<name>A0AAD7XQM9_9STRA</name>
<evidence type="ECO:0000256" key="1">
    <source>
        <dbReference type="SAM" id="MobiDB-lite"/>
    </source>
</evidence>
<keyword evidence="3" id="KW-1185">Reference proteome</keyword>
<dbReference type="EMBL" id="JAQMWT010000076">
    <property type="protein sequence ID" value="KAJ8611376.1"/>
    <property type="molecule type" value="Genomic_DNA"/>
</dbReference>
<sequence>MESIAGAYGSDSDEIKGEEAAEAEEEEEEKKEEPAPKRARTEERPVLSPEPPGEADPELTKRLAQFREKGYNPTQHIRQNREFANPQILQKIVDYFEIDDIGSCYPTHIFDPHAIVARRAKEKES</sequence>
<protein>
    <submittedName>
        <fullName evidence="2">Uncharacterized protein</fullName>
    </submittedName>
</protein>
<dbReference type="InterPro" id="IPR012479">
    <property type="entry name" value="SAP30BP"/>
</dbReference>
<evidence type="ECO:0000313" key="2">
    <source>
        <dbReference type="EMBL" id="KAJ8611376.1"/>
    </source>
</evidence>
<feature type="compositionally biased region" description="Basic and acidic residues" evidence="1">
    <location>
        <begin position="31"/>
        <end position="45"/>
    </location>
</feature>
<dbReference type="PANTHER" id="PTHR13464:SF0">
    <property type="entry name" value="SAP30-BINDING PROTEIN"/>
    <property type="match status" value="1"/>
</dbReference>
<dbReference type="AlphaFoldDB" id="A0AAD7XQM9"/>
<dbReference type="GO" id="GO:0006355">
    <property type="term" value="P:regulation of DNA-templated transcription"/>
    <property type="evidence" value="ECO:0007669"/>
    <property type="project" value="InterPro"/>
</dbReference>
<dbReference type="GO" id="GO:0005634">
    <property type="term" value="C:nucleus"/>
    <property type="evidence" value="ECO:0007669"/>
    <property type="project" value="TreeGrafter"/>
</dbReference>